<dbReference type="Pfam" id="PF01321">
    <property type="entry name" value="Creatinase_N"/>
    <property type="match status" value="1"/>
</dbReference>
<dbReference type="GO" id="GO:0004177">
    <property type="term" value="F:aminopeptidase activity"/>
    <property type="evidence" value="ECO:0007669"/>
    <property type="project" value="UniProtKB-ARBA"/>
</dbReference>
<dbReference type="InterPro" id="IPR000994">
    <property type="entry name" value="Pept_M24"/>
</dbReference>
<protein>
    <submittedName>
        <fullName evidence="1">Uncharacterized protein</fullName>
    </submittedName>
</protein>
<reference evidence="1" key="1">
    <citation type="submission" date="2022-03" db="EMBL/GenBank/DDBJ databases">
        <authorList>
            <person name="Martin C."/>
        </authorList>
    </citation>
    <scope>NUCLEOTIDE SEQUENCE</scope>
</reference>
<dbReference type="SUPFAM" id="SSF53092">
    <property type="entry name" value="Creatinase/prolidase N-terminal domain"/>
    <property type="match status" value="1"/>
</dbReference>
<accession>A0A8J1Y9E2</accession>
<dbReference type="SUPFAM" id="SSF55920">
    <property type="entry name" value="Creatinase/aminopeptidase"/>
    <property type="match status" value="1"/>
</dbReference>
<dbReference type="InterPro" id="IPR036005">
    <property type="entry name" value="Creatinase/aminopeptidase-like"/>
</dbReference>
<dbReference type="InterPro" id="IPR029149">
    <property type="entry name" value="Creatin/AminoP/Spt16_N"/>
</dbReference>
<dbReference type="PANTHER" id="PTHR46112:SF2">
    <property type="entry name" value="XAA-PRO AMINOPEPTIDASE P-RELATED"/>
    <property type="match status" value="1"/>
</dbReference>
<organism evidence="1 2">
    <name type="scientific">Owenia fusiformis</name>
    <name type="common">Polychaete worm</name>
    <dbReference type="NCBI Taxonomy" id="6347"/>
    <lineage>
        <taxon>Eukaryota</taxon>
        <taxon>Metazoa</taxon>
        <taxon>Spiralia</taxon>
        <taxon>Lophotrochozoa</taxon>
        <taxon>Annelida</taxon>
        <taxon>Polychaeta</taxon>
        <taxon>Sedentaria</taxon>
        <taxon>Canalipalpata</taxon>
        <taxon>Sabellida</taxon>
        <taxon>Oweniida</taxon>
        <taxon>Oweniidae</taxon>
        <taxon>Owenia</taxon>
    </lineage>
</organism>
<name>A0A8J1Y9E2_OWEFU</name>
<dbReference type="Pfam" id="PF00557">
    <property type="entry name" value="Peptidase_M24"/>
    <property type="match status" value="1"/>
</dbReference>
<dbReference type="Gene3D" id="3.40.350.10">
    <property type="entry name" value="Creatinase/prolidase N-terminal domain"/>
    <property type="match status" value="1"/>
</dbReference>
<dbReference type="OrthoDB" id="4215474at2759"/>
<keyword evidence="2" id="KW-1185">Reference proteome</keyword>
<evidence type="ECO:0000313" key="1">
    <source>
        <dbReference type="EMBL" id="CAH1780185.1"/>
    </source>
</evidence>
<comment type="caution">
    <text evidence="1">The sequence shown here is derived from an EMBL/GenBank/DDBJ whole genome shotgun (WGS) entry which is preliminary data.</text>
</comment>
<dbReference type="Gene3D" id="3.90.230.10">
    <property type="entry name" value="Creatinase/methionine aminopeptidase superfamily"/>
    <property type="match status" value="1"/>
</dbReference>
<gene>
    <name evidence="1" type="ORF">OFUS_LOCUS6913</name>
</gene>
<dbReference type="PANTHER" id="PTHR46112">
    <property type="entry name" value="AMINOPEPTIDASE"/>
    <property type="match status" value="1"/>
</dbReference>
<proteinExistence type="predicted"/>
<dbReference type="EMBL" id="CAIIXF020000003">
    <property type="protein sequence ID" value="CAH1780185.1"/>
    <property type="molecule type" value="Genomic_DNA"/>
</dbReference>
<dbReference type="InterPro" id="IPR000587">
    <property type="entry name" value="Creatinase_N"/>
</dbReference>
<dbReference type="AlphaFoldDB" id="A0A8J1Y9E2"/>
<dbReference type="InterPro" id="IPR050659">
    <property type="entry name" value="Peptidase_M24B"/>
</dbReference>
<sequence>MFGTMKAMLRGISIRQACRSQGLIRPLTTSGDMPRTIDWRNGDKVPGVFSNQEFDRRISNVRQHMLKENIEACVFTSYHNINYLSGFLYCKFGRDYGLVVTQDDCTVLSAGIDAGQPWRRSSANCDSVTYTDWQRDNFFYALVSKLPGIKGRVGLEFDHVTLDNFKKFQTALPNCELEDVGLPCMQMRMIKSEEEINVIREAARIADIGGAAVVDAIDVGVPEYEVARAGTTAMIREISNSFPDSDLMDTWVWFQSGINTDGAHNPVTSRRLQNGDILSLNCFPMIQGYYVALERTMFVNHANERNLELWNLNVKVHERGLELMKPGAKCCDIAKELNEIYREADMLQYRSFGYGHSFGSLCHYYGREAALELREDIETVLEPNMVVSMEPMISLPESDPGAGGYREHDILVITESGSDNITKYPYGPEHNIIRTK</sequence>
<dbReference type="Proteomes" id="UP000749559">
    <property type="component" value="Unassembled WGS sequence"/>
</dbReference>
<evidence type="ECO:0000313" key="2">
    <source>
        <dbReference type="Proteomes" id="UP000749559"/>
    </source>
</evidence>